<keyword evidence="3" id="KW-1185">Reference proteome</keyword>
<feature type="transmembrane region" description="Helical" evidence="1">
    <location>
        <begin position="176"/>
        <end position="196"/>
    </location>
</feature>
<feature type="transmembrane region" description="Helical" evidence="1">
    <location>
        <begin position="57"/>
        <end position="79"/>
    </location>
</feature>
<dbReference type="RefSeq" id="WP_134211643.1">
    <property type="nucleotide sequence ID" value="NZ_CP038015.1"/>
</dbReference>
<keyword evidence="1" id="KW-1133">Transmembrane helix</keyword>
<keyword evidence="1" id="KW-0812">Transmembrane</keyword>
<feature type="transmembrane region" description="Helical" evidence="1">
    <location>
        <begin position="240"/>
        <end position="268"/>
    </location>
</feature>
<evidence type="ECO:0000313" key="3">
    <source>
        <dbReference type="Proteomes" id="UP000294292"/>
    </source>
</evidence>
<evidence type="ECO:0000313" key="2">
    <source>
        <dbReference type="EMBL" id="QBP42904.1"/>
    </source>
</evidence>
<reference evidence="2 3" key="1">
    <citation type="submission" date="2019-03" db="EMBL/GenBank/DDBJ databases">
        <title>Complete genome sequence of Paenisporosarcina antarctica CGMCC 1.6503T.</title>
        <authorList>
            <person name="Rong J.-C."/>
            <person name="Chi N.-Y."/>
            <person name="Zhang Q.-F."/>
        </authorList>
    </citation>
    <scope>NUCLEOTIDE SEQUENCE [LARGE SCALE GENOMIC DNA]</scope>
    <source>
        <strain evidence="2 3">CGMCC 1.6503</strain>
    </source>
</reference>
<dbReference type="KEGG" id="panc:E2636_17945"/>
<dbReference type="Proteomes" id="UP000294292">
    <property type="component" value="Chromosome"/>
</dbReference>
<dbReference type="AlphaFoldDB" id="A0A4P7A2N2"/>
<dbReference type="OrthoDB" id="2987886at2"/>
<organism evidence="2 3">
    <name type="scientific">Paenisporosarcina antarctica</name>
    <dbReference type="NCBI Taxonomy" id="417367"/>
    <lineage>
        <taxon>Bacteria</taxon>
        <taxon>Bacillati</taxon>
        <taxon>Bacillota</taxon>
        <taxon>Bacilli</taxon>
        <taxon>Bacillales</taxon>
        <taxon>Caryophanaceae</taxon>
        <taxon>Paenisporosarcina</taxon>
    </lineage>
</organism>
<keyword evidence="1" id="KW-0472">Membrane</keyword>
<sequence length="313" mass="35239">MPNEQTKQLTFGAMMIALFSILLAVSFYVPILNMITSLFIAVPIAWYSAKFNRKASILVTVVSIVMSFFIGGLLAVPFAMIHALMGFTIGDAIRTKKSKLFMLLSTAGVLLVNIVMQYVIVVLTFGINPVKELLTIATVQYDQVGAFLERFNALPKDYDQTVADTLYMFETVMPSLFIISLFGFVFILVNILLPILKRLGLDVPKFPPFSQLRFPKSVLWYYMVVLVVTLFVELEQGTFAFMVFANAALILRVLLVLQGISFVQFFILEKGWPKWTLIVAVILAIPLQSITLIIGIFDLGFNIRSYVKDKNRK</sequence>
<feature type="transmembrane region" description="Helical" evidence="1">
    <location>
        <begin position="275"/>
        <end position="297"/>
    </location>
</feature>
<dbReference type="PANTHER" id="PTHR41324:SF1">
    <property type="entry name" value="DUF2232 DOMAIN-CONTAINING PROTEIN"/>
    <property type="match status" value="1"/>
</dbReference>
<dbReference type="Pfam" id="PF09991">
    <property type="entry name" value="DUF2232"/>
    <property type="match status" value="1"/>
</dbReference>
<gene>
    <name evidence="2" type="ORF">E2636_17945</name>
</gene>
<dbReference type="PANTHER" id="PTHR41324">
    <property type="entry name" value="MEMBRANE PROTEIN-RELATED"/>
    <property type="match status" value="1"/>
</dbReference>
<proteinExistence type="predicted"/>
<dbReference type="EMBL" id="CP038015">
    <property type="protein sequence ID" value="QBP42904.1"/>
    <property type="molecule type" value="Genomic_DNA"/>
</dbReference>
<protein>
    <submittedName>
        <fullName evidence="2">DUF2232 domain-containing protein</fullName>
    </submittedName>
</protein>
<accession>A0A4P7A2N2</accession>
<name>A0A4P7A2N2_9BACL</name>
<feature type="transmembrane region" description="Helical" evidence="1">
    <location>
        <begin position="12"/>
        <end position="45"/>
    </location>
</feature>
<dbReference type="InterPro" id="IPR018710">
    <property type="entry name" value="DUF2232"/>
</dbReference>
<feature type="transmembrane region" description="Helical" evidence="1">
    <location>
        <begin position="100"/>
        <end position="127"/>
    </location>
</feature>
<evidence type="ECO:0000256" key="1">
    <source>
        <dbReference type="SAM" id="Phobius"/>
    </source>
</evidence>
<feature type="transmembrane region" description="Helical" evidence="1">
    <location>
        <begin position="217"/>
        <end position="234"/>
    </location>
</feature>